<feature type="compositionally biased region" description="Basic and acidic residues" evidence="1">
    <location>
        <begin position="180"/>
        <end position="190"/>
    </location>
</feature>
<feature type="compositionally biased region" description="Basic and acidic residues" evidence="1">
    <location>
        <begin position="87"/>
        <end position="107"/>
    </location>
</feature>
<protein>
    <submittedName>
        <fullName evidence="2">Uncharacterized protein</fullName>
    </submittedName>
</protein>
<comment type="caution">
    <text evidence="2">The sequence shown here is derived from an EMBL/GenBank/DDBJ whole genome shotgun (WGS) entry which is preliminary data.</text>
</comment>
<feature type="compositionally biased region" description="Polar residues" evidence="1">
    <location>
        <begin position="51"/>
        <end position="68"/>
    </location>
</feature>
<dbReference type="EMBL" id="QPMT01000094">
    <property type="protein sequence ID" value="KAF4842490.1"/>
    <property type="molecule type" value="Genomic_DNA"/>
</dbReference>
<name>A0A9P5BN91_COLSI</name>
<evidence type="ECO:0000313" key="3">
    <source>
        <dbReference type="Proteomes" id="UP000711996"/>
    </source>
</evidence>
<sequence length="204" mass="22469">MGSSSSKQKHPTWGPGGNPTKTQQPGGFPPATSIAVAPVTHTGSAPVWSDKGSSQHNDFYRNNTQHLRTNGALDVSKMPPTAPFRAQYEHGKHLDDRAQALDKEMKPYKKTANPQGKAEKKRGNPKYGGNPPETREWHNGAAERLEEAGRTWKAAGDARQKTAHDFVGYDSLQGHLGHKQRVEKCHKSGDNRFQTAETHRKAFA</sequence>
<feature type="region of interest" description="Disordered" evidence="1">
    <location>
        <begin position="180"/>
        <end position="204"/>
    </location>
</feature>
<feature type="region of interest" description="Disordered" evidence="1">
    <location>
        <begin position="1"/>
        <end position="139"/>
    </location>
</feature>
<reference evidence="2" key="1">
    <citation type="submission" date="2019-06" db="EMBL/GenBank/DDBJ databases">
        <authorList>
            <person name="Gan P."/>
            <person name="Shirasu K."/>
        </authorList>
    </citation>
    <scope>NUCLEOTIDE SEQUENCE [LARGE SCALE GENOMIC DNA]</scope>
    <source>
        <strain evidence="2">CAD2</strain>
    </source>
</reference>
<dbReference type="Proteomes" id="UP000711996">
    <property type="component" value="Unassembled WGS sequence"/>
</dbReference>
<evidence type="ECO:0000256" key="1">
    <source>
        <dbReference type="SAM" id="MobiDB-lite"/>
    </source>
</evidence>
<dbReference type="OrthoDB" id="4767464at2759"/>
<dbReference type="AlphaFoldDB" id="A0A9P5BN91"/>
<keyword evidence="3" id="KW-1185">Reference proteome</keyword>
<evidence type="ECO:0000313" key="2">
    <source>
        <dbReference type="EMBL" id="KAF4842490.1"/>
    </source>
</evidence>
<accession>A0A9P5BN91</accession>
<organism evidence="2 3">
    <name type="scientific">Colletotrichum siamense</name>
    <name type="common">Anthracnose fungus</name>
    <dbReference type="NCBI Taxonomy" id="690259"/>
    <lineage>
        <taxon>Eukaryota</taxon>
        <taxon>Fungi</taxon>
        <taxon>Dikarya</taxon>
        <taxon>Ascomycota</taxon>
        <taxon>Pezizomycotina</taxon>
        <taxon>Sordariomycetes</taxon>
        <taxon>Hypocreomycetidae</taxon>
        <taxon>Glomerellales</taxon>
        <taxon>Glomerellaceae</taxon>
        <taxon>Colletotrichum</taxon>
        <taxon>Colletotrichum gloeosporioides species complex</taxon>
    </lineage>
</organism>
<gene>
    <name evidence="2" type="ORF">CGCSCA2_v014576</name>
</gene>
<proteinExistence type="predicted"/>